<organism evidence="1 2">
    <name type="scientific">Alistipes indistinctus YIT 12060</name>
    <dbReference type="NCBI Taxonomy" id="742725"/>
    <lineage>
        <taxon>Bacteria</taxon>
        <taxon>Pseudomonadati</taxon>
        <taxon>Bacteroidota</taxon>
        <taxon>Bacteroidia</taxon>
        <taxon>Bacteroidales</taxon>
        <taxon>Rikenellaceae</taxon>
        <taxon>Alistipes</taxon>
    </lineage>
</organism>
<comment type="caution">
    <text evidence="1">The sequence shown here is derived from an EMBL/GenBank/DDBJ whole genome shotgun (WGS) entry which is preliminary data.</text>
</comment>
<dbReference type="HOGENOM" id="CLU_2748792_0_0_10"/>
<evidence type="ECO:0000313" key="2">
    <source>
        <dbReference type="Proteomes" id="UP000006008"/>
    </source>
</evidence>
<gene>
    <name evidence="1" type="ORF">HMPREF9450_01322</name>
</gene>
<accession>G5H9K7</accession>
<dbReference type="EMBL" id="ADLD01000013">
    <property type="protein sequence ID" value="EHB91273.1"/>
    <property type="molecule type" value="Genomic_DNA"/>
</dbReference>
<dbReference type="PATRIC" id="fig|742725.3.peg.1398"/>
<keyword evidence="2" id="KW-1185">Reference proteome</keyword>
<dbReference type="STRING" id="742725.HMPREF9450_01322"/>
<evidence type="ECO:0000313" key="1">
    <source>
        <dbReference type="EMBL" id="EHB91273.1"/>
    </source>
</evidence>
<dbReference type="Proteomes" id="UP000006008">
    <property type="component" value="Unassembled WGS sequence"/>
</dbReference>
<reference evidence="1 2" key="1">
    <citation type="submission" date="2011-08" db="EMBL/GenBank/DDBJ databases">
        <title>The Genome Sequence of Alistipes indistinctus YIT 12060.</title>
        <authorList>
            <consortium name="The Broad Institute Genome Sequencing Platform"/>
            <person name="Earl A."/>
            <person name="Ward D."/>
            <person name="Feldgarden M."/>
            <person name="Gevers D."/>
            <person name="Morotomi M."/>
            <person name="Young S.K."/>
            <person name="Zeng Q."/>
            <person name="Gargeya S."/>
            <person name="Fitzgerald M."/>
            <person name="Haas B."/>
            <person name="Abouelleil A."/>
            <person name="Alvarado L."/>
            <person name="Arachchi H.M."/>
            <person name="Berlin A."/>
            <person name="Brown A."/>
            <person name="Chapman S.B."/>
            <person name="Chen Z."/>
            <person name="Dunbar C."/>
            <person name="Freedman E."/>
            <person name="Gearin G."/>
            <person name="Gellesch M."/>
            <person name="Goldberg J."/>
            <person name="Griggs A."/>
            <person name="Gujja S."/>
            <person name="Heiman D."/>
            <person name="Howarth C."/>
            <person name="Larson L."/>
            <person name="Lui A."/>
            <person name="MacDonald P.J.P."/>
            <person name="Montmayeur A."/>
            <person name="Murphy C."/>
            <person name="Neiman D."/>
            <person name="Pearson M."/>
            <person name="Priest M."/>
            <person name="Roberts A."/>
            <person name="Saif S."/>
            <person name="Shea T."/>
            <person name="Shenoy N."/>
            <person name="Sisk P."/>
            <person name="Stolte C."/>
            <person name="Sykes S."/>
            <person name="Wortman J."/>
            <person name="Nusbaum C."/>
            <person name="Birren B."/>
        </authorList>
    </citation>
    <scope>NUCLEOTIDE SEQUENCE [LARGE SCALE GENOMIC DNA]</scope>
    <source>
        <strain evidence="1 2">YIT 12060</strain>
    </source>
</reference>
<dbReference type="AlphaFoldDB" id="G5H9K7"/>
<proteinExistence type="predicted"/>
<sequence length="70" mass="7476">MIVGRGARDYRIIVAFRLGISGTGVQARTARSFGTSAFKGFDALENRIPTNSGLASQGDVLTITDTDKTR</sequence>
<protein>
    <submittedName>
        <fullName evidence="1">Uncharacterized protein</fullName>
    </submittedName>
</protein>
<name>G5H9K7_9BACT</name>